<protein>
    <submittedName>
        <fullName evidence="2">Uncharacterized protein</fullName>
    </submittedName>
</protein>
<evidence type="ECO:0000313" key="2">
    <source>
        <dbReference type="EMBL" id="TVV75539.1"/>
    </source>
</evidence>
<evidence type="ECO:0000256" key="1">
    <source>
        <dbReference type="SAM" id="Phobius"/>
    </source>
</evidence>
<keyword evidence="3" id="KW-1185">Reference proteome</keyword>
<reference evidence="2 3" key="1">
    <citation type="submission" date="2019-07" db="EMBL/GenBank/DDBJ databases">
        <title>Sphingomonas solaris sp. nov., isolated from a solar panel from Boston, Massachusetts.</title>
        <authorList>
            <person name="Tanner K."/>
            <person name="Pascual J."/>
            <person name="Mancuso C."/>
            <person name="Pereto J."/>
            <person name="Khalil A."/>
            <person name="Vilanova C."/>
        </authorList>
    </citation>
    <scope>NUCLEOTIDE SEQUENCE [LARGE SCALE GENOMIC DNA]</scope>
    <source>
        <strain evidence="2 3">R4DWN</strain>
    </source>
</reference>
<accession>A0A558R818</accession>
<sequence>MSIVGQLAASFGAPGLLVGFMIWAKQVDRADRRTEVGDRLDHDKARLEADKSMASSLAALTAVIQQLGR</sequence>
<dbReference type="AlphaFoldDB" id="A0A558R818"/>
<dbReference type="OrthoDB" id="7595814at2"/>
<comment type="caution">
    <text evidence="2">The sequence shown here is derived from an EMBL/GenBank/DDBJ whole genome shotgun (WGS) entry which is preliminary data.</text>
</comment>
<evidence type="ECO:0000313" key="3">
    <source>
        <dbReference type="Proteomes" id="UP000318681"/>
    </source>
</evidence>
<gene>
    <name evidence="2" type="ORF">FOY91_06665</name>
</gene>
<dbReference type="EMBL" id="VNIM01000019">
    <property type="protein sequence ID" value="TVV75539.1"/>
    <property type="molecule type" value="Genomic_DNA"/>
</dbReference>
<name>A0A558R818_9SPHN</name>
<organism evidence="2 3">
    <name type="scientific">Alterirhizorhabdus solaris</name>
    <dbReference type="NCBI Taxonomy" id="2529389"/>
    <lineage>
        <taxon>Bacteria</taxon>
        <taxon>Pseudomonadati</taxon>
        <taxon>Pseudomonadota</taxon>
        <taxon>Alphaproteobacteria</taxon>
        <taxon>Sphingomonadales</taxon>
        <taxon>Rhizorhabdaceae</taxon>
        <taxon>Alterirhizorhabdus</taxon>
    </lineage>
</organism>
<feature type="transmembrane region" description="Helical" evidence="1">
    <location>
        <begin position="6"/>
        <end position="24"/>
    </location>
</feature>
<keyword evidence="1" id="KW-0472">Membrane</keyword>
<keyword evidence="1" id="KW-0812">Transmembrane</keyword>
<keyword evidence="1" id="KW-1133">Transmembrane helix</keyword>
<dbReference type="RefSeq" id="WP_145149368.1">
    <property type="nucleotide sequence ID" value="NZ_VNIM01000019.1"/>
</dbReference>
<proteinExistence type="predicted"/>
<dbReference type="Proteomes" id="UP000318681">
    <property type="component" value="Unassembled WGS sequence"/>
</dbReference>